<reference evidence="10 11" key="1">
    <citation type="submission" date="2025-04" db="UniProtKB">
        <authorList>
            <consortium name="RefSeq"/>
        </authorList>
    </citation>
    <scope>IDENTIFICATION</scope>
</reference>
<feature type="domain" description="Glycosyl hydrolase family 13 catalytic" evidence="8">
    <location>
        <begin position="374"/>
        <end position="759"/>
    </location>
</feature>
<comment type="subcellular location">
    <subcellularLocation>
        <location evidence="1">Plastid</location>
        <location evidence="1">Chloroplast</location>
    </subcellularLocation>
</comment>
<keyword evidence="5" id="KW-0479">Metal-binding</keyword>
<dbReference type="GO" id="GO:0019156">
    <property type="term" value="F:isoamylase activity"/>
    <property type="evidence" value="ECO:0007669"/>
    <property type="project" value="InterPro"/>
</dbReference>
<dbReference type="InterPro" id="IPR004193">
    <property type="entry name" value="Glyco_hydro_13_N"/>
</dbReference>
<dbReference type="CDD" id="cd11346">
    <property type="entry name" value="AmyAc_plant_IsoA"/>
    <property type="match status" value="1"/>
</dbReference>
<evidence type="ECO:0000313" key="10">
    <source>
        <dbReference type="RefSeq" id="XP_010278620.1"/>
    </source>
</evidence>
<dbReference type="Pfam" id="PF21156">
    <property type="entry name" value="ISOA1-3_C"/>
    <property type="match status" value="1"/>
</dbReference>
<keyword evidence="6" id="KW-0809">Transit peptide</keyword>
<dbReference type="InterPro" id="IPR014756">
    <property type="entry name" value="Ig_E-set"/>
</dbReference>
<dbReference type="SUPFAM" id="SSF51011">
    <property type="entry name" value="Glycosyl hydrolase domain"/>
    <property type="match status" value="1"/>
</dbReference>
<dbReference type="CDD" id="cd02856">
    <property type="entry name" value="E_set_GDE_Isoamylase_N"/>
    <property type="match status" value="1"/>
</dbReference>
<dbReference type="GO" id="GO:0009507">
    <property type="term" value="C:chloroplast"/>
    <property type="evidence" value="ECO:0007669"/>
    <property type="project" value="UniProtKB-SubCell"/>
</dbReference>
<dbReference type="OrthoDB" id="204980at2759"/>
<dbReference type="OMA" id="MKSHSCA"/>
<dbReference type="InterPro" id="IPR013780">
    <property type="entry name" value="Glyco_hydro_b"/>
</dbReference>
<protein>
    <submittedName>
        <fullName evidence="10 11">Isoamylase 2, chloroplastic</fullName>
    </submittedName>
</protein>
<evidence type="ECO:0000256" key="2">
    <source>
        <dbReference type="ARBA" id="ARBA00008061"/>
    </source>
</evidence>
<dbReference type="Gene3D" id="2.60.40.1180">
    <property type="entry name" value="Golgi alpha-mannosidase II"/>
    <property type="match status" value="1"/>
</dbReference>
<name>A0A1U8BBA3_NELNU</name>
<dbReference type="Proteomes" id="UP000189703">
    <property type="component" value="Unplaced"/>
</dbReference>
<dbReference type="GO" id="GO:0046872">
    <property type="term" value="F:metal ion binding"/>
    <property type="evidence" value="ECO:0007669"/>
    <property type="project" value="UniProtKB-KW"/>
</dbReference>
<dbReference type="InterPro" id="IPR017853">
    <property type="entry name" value="GH"/>
</dbReference>
<keyword evidence="3" id="KW-0150">Chloroplast</keyword>
<dbReference type="SUPFAM" id="SSF51445">
    <property type="entry name" value="(Trans)glycosidases"/>
    <property type="match status" value="1"/>
</dbReference>
<evidence type="ECO:0000256" key="7">
    <source>
        <dbReference type="ARBA" id="ARBA00023277"/>
    </source>
</evidence>
<evidence type="ECO:0000256" key="4">
    <source>
        <dbReference type="ARBA" id="ARBA00022640"/>
    </source>
</evidence>
<dbReference type="InterPro" id="IPR056301">
    <property type="entry name" value="GWD-like_N_Ig"/>
</dbReference>
<dbReference type="KEGG" id="nnu:104612753"/>
<dbReference type="InterPro" id="IPR048650">
    <property type="entry name" value="ISOA1-3-like_C"/>
</dbReference>
<dbReference type="eggNOG" id="KOG0470">
    <property type="taxonomic scope" value="Eukaryota"/>
</dbReference>
<dbReference type="Pfam" id="PF23166">
    <property type="entry name" value="Ig_N_CWD1"/>
    <property type="match status" value="1"/>
</dbReference>
<dbReference type="GeneID" id="104612753"/>
<dbReference type="Pfam" id="PF00128">
    <property type="entry name" value="Alpha-amylase"/>
    <property type="match status" value="1"/>
</dbReference>
<evidence type="ECO:0000313" key="9">
    <source>
        <dbReference type="Proteomes" id="UP000189703"/>
    </source>
</evidence>
<dbReference type="AlphaFoldDB" id="A0A1U8BBA3"/>
<dbReference type="Gene3D" id="3.20.20.80">
    <property type="entry name" value="Glycosidases"/>
    <property type="match status" value="1"/>
</dbReference>
<dbReference type="STRING" id="4432.A0A1U8BBA3"/>
<organism evidence="9 10">
    <name type="scientific">Nelumbo nucifera</name>
    <name type="common">Sacred lotus</name>
    <dbReference type="NCBI Taxonomy" id="4432"/>
    <lineage>
        <taxon>Eukaryota</taxon>
        <taxon>Viridiplantae</taxon>
        <taxon>Streptophyta</taxon>
        <taxon>Embryophyta</taxon>
        <taxon>Tracheophyta</taxon>
        <taxon>Spermatophyta</taxon>
        <taxon>Magnoliopsida</taxon>
        <taxon>Proteales</taxon>
        <taxon>Nelumbonaceae</taxon>
        <taxon>Nelumbo</taxon>
    </lineage>
</organism>
<accession>A0A1U8BBA3</accession>
<dbReference type="RefSeq" id="XP_010278628.1">
    <property type="nucleotide sequence ID" value="XM_010280326.2"/>
</dbReference>
<dbReference type="InterPro" id="IPR013783">
    <property type="entry name" value="Ig-like_fold"/>
</dbReference>
<dbReference type="GO" id="GO:0019252">
    <property type="term" value="P:starch biosynthetic process"/>
    <property type="evidence" value="ECO:0007669"/>
    <property type="project" value="InterPro"/>
</dbReference>
<evidence type="ECO:0000259" key="8">
    <source>
        <dbReference type="SMART" id="SM00642"/>
    </source>
</evidence>
<evidence type="ECO:0000256" key="6">
    <source>
        <dbReference type="ARBA" id="ARBA00022946"/>
    </source>
</evidence>
<keyword evidence="9" id="KW-1185">Reference proteome</keyword>
<evidence type="ECO:0000256" key="1">
    <source>
        <dbReference type="ARBA" id="ARBA00004229"/>
    </source>
</evidence>
<evidence type="ECO:0000313" key="11">
    <source>
        <dbReference type="RefSeq" id="XP_010278628.1"/>
    </source>
</evidence>
<dbReference type="Pfam" id="PF02922">
    <property type="entry name" value="CBM_48"/>
    <property type="match status" value="1"/>
</dbReference>
<keyword evidence="4" id="KW-0934">Plastid</keyword>
<gene>
    <name evidence="10 11" type="primary">LOC104612753</name>
</gene>
<sequence>MATPLSLTIEPHCLYGGSIKMAKLATATSYYAPNKCIHRVRRIDMGRSQSHGCLRDITKNAQWYHNLKIFASSPSSVDQTRPSLGTFTKTEEVEKPLTYLFRTEIGGQVKITVGRKNTNYTVCIEVSSLPQCNTEDKLFLNWGIFRSDSSCLTLPGSQVSAPETHSSTMETPLMQKSSGRHFLQLEFESNQAPFYLSFMLLFSSNTATNNSEIRSHRKTNFCVPVGISSGHPAPLGISFSDDGSVNFSLFSRNAESVVLCLYDEKSDQPSLEIDLDPYINRTGNIWHVSMESVAPYVSYGYRCKGDIHLKKGDRFDARNVLLDPYAKILSSSLPNHSETHSPPKRLGHLCKIPTFDWSGDIRPCLEIEELVVYRLNVRRFTEDKSCQLPADVLGTFSGLIEKLHHFKSLGVNAVLLEPVFSFGEQNGPYFPYHFFSASDLYGPSYDNVSTINSMKEMIKRLHANGIEVLLEVVFTHAAEGGDSSFQTISFRGIDNSSYYILNGDTQLGTRNALNCNNPIVQRMILDILQYWVTEFHIDGFCFMNASSLLRGLNGEYLSRPPLVEAIAFDPLLSKTKIIADCWDPCEMVTRDIRFPHWKRWAEVNNRFCHDIRKFLRGEGLLSDLATRLCGSGDIFLDGRGPAFSFNFIARNFGLPLVDLVSFSGNEVSSELSWNCGEEGATNNTVVLERRLKQIRNFLFILYISFGVPILNMGDECGQSSSGSTSYGDRKPFDWTALRTGFAIQTTEFIAFLSSLRTRRSDLLQKRNFLKVENIEWYGSNQSQPRWEDPSSKFLALRLKSDIDNSQSDSDSSQIRGDLFIAFNAGGHSEGVILPSPSEGMVWLRLVDTALPFPGFFSNDGDPVLEQMQGLIAYEMKAHSCALFEARSLVG</sequence>
<evidence type="ECO:0000256" key="3">
    <source>
        <dbReference type="ARBA" id="ARBA00022528"/>
    </source>
</evidence>
<dbReference type="InterPro" id="IPR044505">
    <property type="entry name" value="GlgX_Isoamylase_N_E_set"/>
</dbReference>
<evidence type="ECO:0000256" key="5">
    <source>
        <dbReference type="ARBA" id="ARBA00022723"/>
    </source>
</evidence>
<comment type="similarity">
    <text evidence="2">Belongs to the glycosyl hydrolase 13 family.</text>
</comment>
<keyword evidence="7" id="KW-0119">Carbohydrate metabolism</keyword>
<dbReference type="RefSeq" id="XP_010278620.1">
    <property type="nucleotide sequence ID" value="XM_010280318.2"/>
</dbReference>
<dbReference type="Gene3D" id="2.60.40.10">
    <property type="entry name" value="Immunoglobulins"/>
    <property type="match status" value="1"/>
</dbReference>
<proteinExistence type="inferred from homology"/>
<dbReference type="PANTHER" id="PTHR43002">
    <property type="entry name" value="GLYCOGEN DEBRANCHING ENZYME"/>
    <property type="match status" value="1"/>
</dbReference>
<dbReference type="InterPro" id="IPR006047">
    <property type="entry name" value="GH13_cat_dom"/>
</dbReference>
<dbReference type="InterPro" id="IPR044096">
    <property type="entry name" value="AmyAc_plant_ISA2"/>
</dbReference>
<dbReference type="SMART" id="SM00642">
    <property type="entry name" value="Aamy"/>
    <property type="match status" value="1"/>
</dbReference>
<dbReference type="SUPFAM" id="SSF81296">
    <property type="entry name" value="E set domains"/>
    <property type="match status" value="1"/>
</dbReference>